<dbReference type="EMBL" id="CADCTW010000074">
    <property type="protein sequence ID" value="CAA9312006.1"/>
    <property type="molecule type" value="Genomic_DNA"/>
</dbReference>
<gene>
    <name evidence="2" type="ORF">AVDCRST_MAG68-1411</name>
</gene>
<evidence type="ECO:0000313" key="2">
    <source>
        <dbReference type="EMBL" id="CAA9312006.1"/>
    </source>
</evidence>
<feature type="compositionally biased region" description="Basic and acidic residues" evidence="1">
    <location>
        <begin position="25"/>
        <end position="38"/>
    </location>
</feature>
<reference evidence="2" key="1">
    <citation type="submission" date="2020-02" db="EMBL/GenBank/DDBJ databases">
        <authorList>
            <person name="Meier V. D."/>
        </authorList>
    </citation>
    <scope>NUCLEOTIDE SEQUENCE</scope>
    <source>
        <strain evidence="2">AVDCRST_MAG68</strain>
    </source>
</reference>
<feature type="region of interest" description="Disordered" evidence="1">
    <location>
        <begin position="1"/>
        <end position="38"/>
    </location>
</feature>
<feature type="compositionally biased region" description="Basic residues" evidence="1">
    <location>
        <begin position="15"/>
        <end position="24"/>
    </location>
</feature>
<dbReference type="AlphaFoldDB" id="A0A6J4KPV8"/>
<evidence type="ECO:0000256" key="1">
    <source>
        <dbReference type="SAM" id="MobiDB-lite"/>
    </source>
</evidence>
<proteinExistence type="predicted"/>
<sequence>MRSGIHTRCSERARAARRGLRGSHRGTEARRKADCFAR</sequence>
<name>A0A6J4KPV8_9BACT</name>
<protein>
    <submittedName>
        <fullName evidence="2">Uncharacterized protein</fullName>
    </submittedName>
</protein>
<organism evidence="2">
    <name type="scientific">uncultured Gemmatimonadota bacterium</name>
    <dbReference type="NCBI Taxonomy" id="203437"/>
    <lineage>
        <taxon>Bacteria</taxon>
        <taxon>Pseudomonadati</taxon>
        <taxon>Gemmatimonadota</taxon>
        <taxon>environmental samples</taxon>
    </lineage>
</organism>
<accession>A0A6J4KPV8</accession>